<dbReference type="EMBL" id="JALNTZ010000001">
    <property type="protein sequence ID" value="KAJ3665146.1"/>
    <property type="molecule type" value="Genomic_DNA"/>
</dbReference>
<accession>A0AA38J145</accession>
<evidence type="ECO:0000313" key="2">
    <source>
        <dbReference type="EMBL" id="KAJ3665146.1"/>
    </source>
</evidence>
<evidence type="ECO:0000313" key="3">
    <source>
        <dbReference type="Proteomes" id="UP001168821"/>
    </source>
</evidence>
<sequence>MRKEQETKWRAPQRREEEFKKEISILINEEKRKEAEKVMKVITTTCGKVITSKKTGVYWWSKEVPEARRECIKKRRKMQRINAEKEGKDGSRVQQSHGNI</sequence>
<keyword evidence="3" id="KW-1185">Reference proteome</keyword>
<dbReference type="AlphaFoldDB" id="A0AA38J145"/>
<organism evidence="2 3">
    <name type="scientific">Zophobas morio</name>
    <dbReference type="NCBI Taxonomy" id="2755281"/>
    <lineage>
        <taxon>Eukaryota</taxon>
        <taxon>Metazoa</taxon>
        <taxon>Ecdysozoa</taxon>
        <taxon>Arthropoda</taxon>
        <taxon>Hexapoda</taxon>
        <taxon>Insecta</taxon>
        <taxon>Pterygota</taxon>
        <taxon>Neoptera</taxon>
        <taxon>Endopterygota</taxon>
        <taxon>Coleoptera</taxon>
        <taxon>Polyphaga</taxon>
        <taxon>Cucujiformia</taxon>
        <taxon>Tenebrionidae</taxon>
        <taxon>Zophobas</taxon>
    </lineage>
</organism>
<proteinExistence type="predicted"/>
<gene>
    <name evidence="2" type="ORF">Zmor_000658</name>
</gene>
<feature type="region of interest" description="Disordered" evidence="1">
    <location>
        <begin position="76"/>
        <end position="100"/>
    </location>
</feature>
<name>A0AA38J145_9CUCU</name>
<protein>
    <submittedName>
        <fullName evidence="2">Uncharacterized protein</fullName>
    </submittedName>
</protein>
<evidence type="ECO:0000256" key="1">
    <source>
        <dbReference type="SAM" id="MobiDB-lite"/>
    </source>
</evidence>
<comment type="caution">
    <text evidence="2">The sequence shown here is derived from an EMBL/GenBank/DDBJ whole genome shotgun (WGS) entry which is preliminary data.</text>
</comment>
<feature type="compositionally biased region" description="Basic and acidic residues" evidence="1">
    <location>
        <begin position="82"/>
        <end position="91"/>
    </location>
</feature>
<reference evidence="2" key="1">
    <citation type="journal article" date="2023" name="G3 (Bethesda)">
        <title>Whole genome assemblies of Zophobas morio and Tenebrio molitor.</title>
        <authorList>
            <person name="Kaur S."/>
            <person name="Stinson S.A."/>
            <person name="diCenzo G.C."/>
        </authorList>
    </citation>
    <scope>NUCLEOTIDE SEQUENCE</scope>
    <source>
        <strain evidence="2">QUZm001</strain>
    </source>
</reference>
<dbReference type="Proteomes" id="UP001168821">
    <property type="component" value="Unassembled WGS sequence"/>
</dbReference>